<dbReference type="Proteomes" id="UP001165064">
    <property type="component" value="Unassembled WGS sequence"/>
</dbReference>
<evidence type="ECO:0000313" key="2">
    <source>
        <dbReference type="Proteomes" id="UP001165064"/>
    </source>
</evidence>
<protein>
    <submittedName>
        <fullName evidence="1">Unnamed protein product</fullName>
    </submittedName>
</protein>
<organism evidence="1 2">
    <name type="scientific">Ambrosiozyma monospora</name>
    <name type="common">Yeast</name>
    <name type="synonym">Endomycopsis monosporus</name>
    <dbReference type="NCBI Taxonomy" id="43982"/>
    <lineage>
        <taxon>Eukaryota</taxon>
        <taxon>Fungi</taxon>
        <taxon>Dikarya</taxon>
        <taxon>Ascomycota</taxon>
        <taxon>Saccharomycotina</taxon>
        <taxon>Pichiomycetes</taxon>
        <taxon>Pichiales</taxon>
        <taxon>Pichiaceae</taxon>
        <taxon>Ambrosiozyma</taxon>
    </lineage>
</organism>
<comment type="caution">
    <text evidence="1">The sequence shown here is derived from an EMBL/GenBank/DDBJ whole genome shotgun (WGS) entry which is preliminary data.</text>
</comment>
<sequence length="278" mass="30796">MTISTGTIVGALACQKDSYLKQLITRVVSCTESKPVPVTSTSSSGKKSKKKSKQQQSAPSEPAKTVYEVEFEDTVLFPEGGGQPSDSGTITLINEEGKSVTEPTTIPVHSIQRVGLRAIHMCPEPLTVGQKVLLKVDWRRRFDFMQQHTGQHLLSAILDRFDEFDQEKLVNPTEIKPRDGSKEKVLPTLGWHMGVDTDINYIEIPKKLTQPQLDLLSNTITEFITANLPVYLTTLPPPSETPAEEDTTCNTTKPDDSKDTLLAKIPDNYDQSQVHHLA</sequence>
<reference evidence="1" key="1">
    <citation type="submission" date="2023-04" db="EMBL/GenBank/DDBJ databases">
        <title>Ambrosiozyma monospora NBRC 10751.</title>
        <authorList>
            <person name="Ichikawa N."/>
            <person name="Sato H."/>
            <person name="Tonouchi N."/>
        </authorList>
    </citation>
    <scope>NUCLEOTIDE SEQUENCE</scope>
    <source>
        <strain evidence="1">NBRC 10751</strain>
    </source>
</reference>
<accession>A0ACB5T1P6</accession>
<keyword evidence="2" id="KW-1185">Reference proteome</keyword>
<gene>
    <name evidence="1" type="ORF">Amon02_000375900</name>
</gene>
<name>A0ACB5T1P6_AMBMO</name>
<dbReference type="EMBL" id="BSXS01002434">
    <property type="protein sequence ID" value="GME79083.1"/>
    <property type="molecule type" value="Genomic_DNA"/>
</dbReference>
<proteinExistence type="predicted"/>
<evidence type="ECO:0000313" key="1">
    <source>
        <dbReference type="EMBL" id="GME79083.1"/>
    </source>
</evidence>